<comment type="caution">
    <text evidence="4">The sequence shown here is derived from an EMBL/GenBank/DDBJ whole genome shotgun (WGS) entry which is preliminary data.</text>
</comment>
<reference evidence="4 5" key="1">
    <citation type="submission" date="2019-03" db="EMBL/GenBank/DDBJ databases">
        <title>Metabolic reconstructions from genomes of highly enriched 'Candidatus Accumulibacter' and 'Candidatus Competibacter' bioreactor populations.</title>
        <authorList>
            <person name="Annavajhala M.K."/>
            <person name="Welles L."/>
            <person name="Abbas B."/>
            <person name="Sorokin D."/>
            <person name="Park H."/>
            <person name="Van Loosdrecht M."/>
            <person name="Chandran K."/>
        </authorList>
    </citation>
    <scope>NUCLEOTIDE SEQUENCE [LARGE SCALE GENOMIC DNA]</scope>
    <source>
        <strain evidence="4 5">SBR_G</strain>
    </source>
</reference>
<dbReference type="InterPro" id="IPR029035">
    <property type="entry name" value="DHS-like_NAD/FAD-binding_dom"/>
</dbReference>
<dbReference type="InterPro" id="IPR014730">
    <property type="entry name" value="ETF_a/b_N"/>
</dbReference>
<dbReference type="Pfam" id="PF00766">
    <property type="entry name" value="ETF_alpha"/>
    <property type="match status" value="1"/>
</dbReference>
<dbReference type="SUPFAM" id="SSF52402">
    <property type="entry name" value="Adenine nucleotide alpha hydrolases-like"/>
    <property type="match status" value="1"/>
</dbReference>
<comment type="similarity">
    <text evidence="1">Belongs to the ETF alpha-subunit/FixB family.</text>
</comment>
<dbReference type="InterPro" id="IPR014731">
    <property type="entry name" value="ETF_asu_C"/>
</dbReference>
<dbReference type="InterPro" id="IPR001308">
    <property type="entry name" value="ETF_a/FixB"/>
</dbReference>
<dbReference type="Proteomes" id="UP000760480">
    <property type="component" value="Unassembled WGS sequence"/>
</dbReference>
<keyword evidence="2" id="KW-0249">Electron transport</keyword>
<dbReference type="SMART" id="SM00893">
    <property type="entry name" value="ETF"/>
    <property type="match status" value="1"/>
</dbReference>
<evidence type="ECO:0000256" key="1">
    <source>
        <dbReference type="ARBA" id="ARBA00005817"/>
    </source>
</evidence>
<dbReference type="PANTHER" id="PTHR43153:SF1">
    <property type="entry name" value="ELECTRON TRANSFER FLAVOPROTEIN SUBUNIT ALPHA, MITOCHONDRIAL"/>
    <property type="match status" value="1"/>
</dbReference>
<dbReference type="Pfam" id="PF01012">
    <property type="entry name" value="ETF"/>
    <property type="match status" value="1"/>
</dbReference>
<dbReference type="SUPFAM" id="SSF52467">
    <property type="entry name" value="DHS-like NAD/FAD-binding domain"/>
    <property type="match status" value="1"/>
</dbReference>
<organism evidence="4 5">
    <name type="scientific">Candidatus Competibacter phosphatis</name>
    <dbReference type="NCBI Taxonomy" id="221280"/>
    <lineage>
        <taxon>Bacteria</taxon>
        <taxon>Pseudomonadati</taxon>
        <taxon>Pseudomonadota</taxon>
        <taxon>Gammaproteobacteria</taxon>
        <taxon>Candidatus Competibacteraceae</taxon>
        <taxon>Candidatus Competibacter</taxon>
    </lineage>
</organism>
<keyword evidence="5" id="KW-1185">Reference proteome</keyword>
<sequence length="355" mass="37494">MDKCVVVITECEQGELTLASLECVEEGREIADRLDAKVQAILCGSALEPLAGTLAAHGADQVTLVEHEALAQFSADGWLQALAPVLLQADPVLLLAPDSGPIRAWLPRLAVRWRLPLVGCCMRIGIVGDGYPEVIRHTHGGACQERLIWPYATLICAMLTPGVRGVDAPRPGRTAKISVVHPALDPASFRDRTLRTLPADPRTVALNEAERIVSGGFGTGGPDGMALVKQLADHIGAALGGTRVAADRGWLAAERFIGSTGQIVAPKLYMAFGVSGAGQHLSGITGSETVIAINNDRTAPMLKRADLGIVGDLHQILPILLDKLQALTAVNVENHSESTAPTDASVAHRTLEMMP</sequence>
<keyword evidence="2" id="KW-0813">Transport</keyword>
<feature type="domain" description="Electron transfer flavoprotein alpha/beta-subunit N-terminal" evidence="3">
    <location>
        <begin position="5"/>
        <end position="193"/>
    </location>
</feature>
<evidence type="ECO:0000256" key="2">
    <source>
        <dbReference type="ARBA" id="ARBA00022982"/>
    </source>
</evidence>
<dbReference type="EMBL" id="SPMZ01000014">
    <property type="protein sequence ID" value="NMQ18605.1"/>
    <property type="molecule type" value="Genomic_DNA"/>
</dbReference>
<accession>A0ABX1TJF9</accession>
<protein>
    <submittedName>
        <fullName evidence="4">Electron transfer flavoprotein subunit alpha/FixB family protein</fullName>
    </submittedName>
</protein>
<dbReference type="Gene3D" id="3.40.50.1220">
    <property type="entry name" value="TPP-binding domain"/>
    <property type="match status" value="1"/>
</dbReference>
<name>A0ABX1TJF9_9GAMM</name>
<evidence type="ECO:0000313" key="4">
    <source>
        <dbReference type="EMBL" id="NMQ18605.1"/>
    </source>
</evidence>
<dbReference type="PIRSF" id="PIRSF000089">
    <property type="entry name" value="Electra_flavoP_a"/>
    <property type="match status" value="1"/>
</dbReference>
<evidence type="ECO:0000313" key="5">
    <source>
        <dbReference type="Proteomes" id="UP000760480"/>
    </source>
</evidence>
<dbReference type="InterPro" id="IPR014729">
    <property type="entry name" value="Rossmann-like_a/b/a_fold"/>
</dbReference>
<gene>
    <name evidence="4" type="ORF">E4P82_04950</name>
</gene>
<proteinExistence type="inferred from homology"/>
<dbReference type="PANTHER" id="PTHR43153">
    <property type="entry name" value="ELECTRON TRANSFER FLAVOPROTEIN ALPHA"/>
    <property type="match status" value="1"/>
</dbReference>
<dbReference type="Gene3D" id="3.40.50.620">
    <property type="entry name" value="HUPs"/>
    <property type="match status" value="1"/>
</dbReference>
<evidence type="ECO:0000259" key="3">
    <source>
        <dbReference type="SMART" id="SM00893"/>
    </source>
</evidence>